<dbReference type="InterPro" id="IPR023213">
    <property type="entry name" value="CAT-like_dom_sf"/>
</dbReference>
<dbReference type="Proteomes" id="UP001398420">
    <property type="component" value="Unassembled WGS sequence"/>
</dbReference>
<evidence type="ECO:0000256" key="1">
    <source>
        <dbReference type="ARBA" id="ARBA00001938"/>
    </source>
</evidence>
<dbReference type="PANTHER" id="PTHR43178">
    <property type="entry name" value="DIHYDROLIPOAMIDE ACETYLTRANSFERASE COMPONENT OF PYRUVATE DEHYDROGENASE COMPLEX"/>
    <property type="match status" value="1"/>
</dbReference>
<dbReference type="GO" id="GO:0016746">
    <property type="term" value="F:acyltransferase activity"/>
    <property type="evidence" value="ECO:0007669"/>
    <property type="project" value="UniProtKB-KW"/>
</dbReference>
<gene>
    <name evidence="5" type="ORF">AAF454_05605</name>
</gene>
<dbReference type="InterPro" id="IPR050743">
    <property type="entry name" value="2-oxoacid_DH_E2_comp"/>
</dbReference>
<evidence type="ECO:0000256" key="3">
    <source>
        <dbReference type="ARBA" id="ARBA00023315"/>
    </source>
</evidence>
<dbReference type="PANTHER" id="PTHR43178:SF5">
    <property type="entry name" value="LIPOAMIDE ACYLTRANSFERASE COMPONENT OF BRANCHED-CHAIN ALPHA-KETO ACID DEHYDROGENASE COMPLEX, MITOCHONDRIAL"/>
    <property type="match status" value="1"/>
</dbReference>
<dbReference type="RefSeq" id="WP_342302765.1">
    <property type="nucleotide sequence ID" value="NZ_JBCEWA010000003.1"/>
</dbReference>
<keyword evidence="2 5" id="KW-0808">Transferase</keyword>
<protein>
    <submittedName>
        <fullName evidence="5">Dihydrolipoamide acetyltransferase family protein</fullName>
        <ecNumber evidence="5">2.3.1.-</ecNumber>
    </submittedName>
</protein>
<reference evidence="5 6" key="1">
    <citation type="submission" date="2024-04" db="EMBL/GenBank/DDBJ databases">
        <authorList>
            <person name="Wu Y.S."/>
            <person name="Zhang L."/>
        </authorList>
    </citation>
    <scope>NUCLEOTIDE SEQUENCE [LARGE SCALE GENOMIC DNA]</scope>
    <source>
        <strain evidence="5 6">KG-01</strain>
    </source>
</reference>
<organism evidence="5 6">
    <name type="scientific">Kurthia gibsonii</name>
    <dbReference type="NCBI Taxonomy" id="33946"/>
    <lineage>
        <taxon>Bacteria</taxon>
        <taxon>Bacillati</taxon>
        <taxon>Bacillota</taxon>
        <taxon>Bacilli</taxon>
        <taxon>Bacillales</taxon>
        <taxon>Caryophanaceae</taxon>
        <taxon>Kurthia</taxon>
    </lineage>
</organism>
<keyword evidence="3 5" id="KW-0012">Acyltransferase</keyword>
<name>A0ABU9LJN7_9BACL</name>
<evidence type="ECO:0000313" key="5">
    <source>
        <dbReference type="EMBL" id="MEL5987886.1"/>
    </source>
</evidence>
<evidence type="ECO:0000313" key="6">
    <source>
        <dbReference type="Proteomes" id="UP001398420"/>
    </source>
</evidence>
<feature type="domain" description="2-oxoacid dehydrogenase acyltransferase catalytic" evidence="4">
    <location>
        <begin position="4"/>
        <end position="227"/>
    </location>
</feature>
<evidence type="ECO:0000256" key="2">
    <source>
        <dbReference type="ARBA" id="ARBA00022679"/>
    </source>
</evidence>
<dbReference type="Pfam" id="PF00198">
    <property type="entry name" value="2-oxoacid_dh"/>
    <property type="match status" value="1"/>
</dbReference>
<evidence type="ECO:0000259" key="4">
    <source>
        <dbReference type="Pfam" id="PF00198"/>
    </source>
</evidence>
<dbReference type="EC" id="2.3.1.-" evidence="5"/>
<dbReference type="InterPro" id="IPR001078">
    <property type="entry name" value="2-oxoacid_DH_actylTfrase"/>
</dbReference>
<sequence>MTEHKEERIPIVGMRKKIYKNLVQSAFTIPHATGMEEVQVDAFITYKKQLAEKSNVHITYLPIIMKIVAQMLQKYPIFNATIDEKANEIVLKKEINLGVATATAEGLIVPVIKEVEEKTIEEIAIELQDVTERARQGTLKITDIAGGTFTISNTGVKGGTYATPIINFPQVAILGVHAMKERPVILPDRTIGIGTMMGMSLSFDHRIIDGDLVGLFMNDLKEAIENIH</sequence>
<comment type="caution">
    <text evidence="5">The sequence shown here is derived from an EMBL/GenBank/DDBJ whole genome shotgun (WGS) entry which is preliminary data.</text>
</comment>
<accession>A0ABU9LJN7</accession>
<dbReference type="SUPFAM" id="SSF52777">
    <property type="entry name" value="CoA-dependent acyltransferases"/>
    <property type="match status" value="1"/>
</dbReference>
<keyword evidence="6" id="KW-1185">Reference proteome</keyword>
<comment type="cofactor">
    <cofactor evidence="1">
        <name>(R)-lipoate</name>
        <dbReference type="ChEBI" id="CHEBI:83088"/>
    </cofactor>
</comment>
<dbReference type="EMBL" id="JBCEWA010000003">
    <property type="protein sequence ID" value="MEL5987886.1"/>
    <property type="molecule type" value="Genomic_DNA"/>
</dbReference>
<dbReference type="Gene3D" id="3.30.559.10">
    <property type="entry name" value="Chloramphenicol acetyltransferase-like domain"/>
    <property type="match status" value="1"/>
</dbReference>
<proteinExistence type="predicted"/>